<evidence type="ECO:0000313" key="1">
    <source>
        <dbReference type="EMBL" id="GBM61846.1"/>
    </source>
</evidence>
<reference evidence="1 2" key="1">
    <citation type="journal article" date="2019" name="Sci. Rep.">
        <title>Orb-weaving spider Araneus ventricosus genome elucidates the spidroin gene catalogue.</title>
        <authorList>
            <person name="Kono N."/>
            <person name="Nakamura H."/>
            <person name="Ohtoshi R."/>
            <person name="Moran D.A.P."/>
            <person name="Shinohara A."/>
            <person name="Yoshida Y."/>
            <person name="Fujiwara M."/>
            <person name="Mori M."/>
            <person name="Tomita M."/>
            <person name="Arakawa K."/>
        </authorList>
    </citation>
    <scope>NUCLEOTIDE SEQUENCE [LARGE SCALE GENOMIC DNA]</scope>
</reference>
<keyword evidence="2" id="KW-1185">Reference proteome</keyword>
<accession>A0A4Y2H9U1</accession>
<dbReference type="EMBL" id="BGPR01001787">
    <property type="protein sequence ID" value="GBM61846.1"/>
    <property type="molecule type" value="Genomic_DNA"/>
</dbReference>
<organism evidence="1 2">
    <name type="scientific">Araneus ventricosus</name>
    <name type="common">Orbweaver spider</name>
    <name type="synonym">Epeira ventricosa</name>
    <dbReference type="NCBI Taxonomy" id="182803"/>
    <lineage>
        <taxon>Eukaryota</taxon>
        <taxon>Metazoa</taxon>
        <taxon>Ecdysozoa</taxon>
        <taxon>Arthropoda</taxon>
        <taxon>Chelicerata</taxon>
        <taxon>Arachnida</taxon>
        <taxon>Araneae</taxon>
        <taxon>Araneomorphae</taxon>
        <taxon>Entelegynae</taxon>
        <taxon>Araneoidea</taxon>
        <taxon>Araneidae</taxon>
        <taxon>Araneus</taxon>
    </lineage>
</organism>
<dbReference type="Proteomes" id="UP000499080">
    <property type="component" value="Unassembled WGS sequence"/>
</dbReference>
<proteinExistence type="predicted"/>
<gene>
    <name evidence="1" type="ORF">AVEN_223037_1</name>
</gene>
<name>A0A4Y2H9U1_ARAVE</name>
<sequence>MCALNEDVFYRHSTATVWANRSWLTQQKMMMGKSVERNKKKKKRIYRIVERERKYTVKEKSRAKEVKRDSEREIEVPYSAMEIGVIQEPRRCSPREVVLPRCELSSEDPWSER</sequence>
<comment type="caution">
    <text evidence="1">The sequence shown here is derived from an EMBL/GenBank/DDBJ whole genome shotgun (WGS) entry which is preliminary data.</text>
</comment>
<protein>
    <submittedName>
        <fullName evidence="1">Uncharacterized protein</fullName>
    </submittedName>
</protein>
<dbReference type="AlphaFoldDB" id="A0A4Y2H9U1"/>
<evidence type="ECO:0000313" key="2">
    <source>
        <dbReference type="Proteomes" id="UP000499080"/>
    </source>
</evidence>